<feature type="compositionally biased region" description="Low complexity" evidence="4">
    <location>
        <begin position="14"/>
        <end position="40"/>
    </location>
</feature>
<gene>
    <name evidence="6" type="ORF">F7Q99_13105</name>
</gene>
<dbReference type="PANTHER" id="PTHR33375">
    <property type="entry name" value="CHROMOSOME-PARTITIONING PROTEIN PARB-RELATED"/>
    <property type="match status" value="1"/>
</dbReference>
<dbReference type="GO" id="GO:0045881">
    <property type="term" value="P:positive regulation of sporulation resulting in formation of a cellular spore"/>
    <property type="evidence" value="ECO:0007669"/>
    <property type="project" value="TreeGrafter"/>
</dbReference>
<dbReference type="GO" id="GO:0005694">
    <property type="term" value="C:chromosome"/>
    <property type="evidence" value="ECO:0007669"/>
    <property type="project" value="TreeGrafter"/>
</dbReference>
<feature type="region of interest" description="Disordered" evidence="4">
    <location>
        <begin position="62"/>
        <end position="96"/>
    </location>
</feature>
<dbReference type="Pfam" id="PF17762">
    <property type="entry name" value="HTH_ParB"/>
    <property type="match status" value="1"/>
</dbReference>
<sequence length="354" mass="37741">MSGRRGLGRGLGALIGPAAPVDGGAAAQPAAATPAPASVVANGAAAASTPVLPGGRGTVAARAAASLRQEPEPVPGASFAELPLDAITPNPRQPRDVFDEDKLAELVASIKEVGLLQPVVVRQVGPERYELIMGERRWRASREAGLERIPAIVRATEDDKLLLDALLENLHRAELNPLEEAAAYDQLLRDFSCTHDELADRIARSRAHVSNTLRLLKLPPSVQSRLAAGVLTAGHGRALLGLRDSEQQERLATRINAEGLSVRTTEEIVKVMGREDEKPKRQAPKAGKLLSPAFNDLASRLSDRFDTRVKVEVSQRGGKLGKGKVVLEFGSVEDLNRILDSLAPGEDGLRLSQS</sequence>
<dbReference type="InterPro" id="IPR050336">
    <property type="entry name" value="Chromosome_partition/occlusion"/>
</dbReference>
<dbReference type="InterPro" id="IPR041468">
    <property type="entry name" value="HTH_ParB/Spo0J"/>
</dbReference>
<dbReference type="SUPFAM" id="SSF109709">
    <property type="entry name" value="KorB DNA-binding domain-like"/>
    <property type="match status" value="1"/>
</dbReference>
<dbReference type="InterPro" id="IPR036086">
    <property type="entry name" value="ParB/Sulfiredoxin_sf"/>
</dbReference>
<keyword evidence="3" id="KW-0238">DNA-binding</keyword>
<dbReference type="Pfam" id="PF02195">
    <property type="entry name" value="ParB_N"/>
    <property type="match status" value="1"/>
</dbReference>
<dbReference type="FunFam" id="1.10.10.2830:FF:000001">
    <property type="entry name" value="Chromosome partitioning protein ParB"/>
    <property type="match status" value="1"/>
</dbReference>
<evidence type="ECO:0000256" key="3">
    <source>
        <dbReference type="ARBA" id="ARBA00023125"/>
    </source>
</evidence>
<evidence type="ECO:0000256" key="4">
    <source>
        <dbReference type="SAM" id="MobiDB-lite"/>
    </source>
</evidence>
<accession>A0A6N7KT57</accession>
<keyword evidence="7" id="KW-1185">Reference proteome</keyword>
<evidence type="ECO:0000256" key="1">
    <source>
        <dbReference type="ARBA" id="ARBA00006295"/>
    </source>
</evidence>
<dbReference type="NCBIfam" id="TIGR00180">
    <property type="entry name" value="parB_part"/>
    <property type="match status" value="1"/>
</dbReference>
<dbReference type="EMBL" id="WBOF01000001">
    <property type="protein sequence ID" value="MQS13194.1"/>
    <property type="molecule type" value="Genomic_DNA"/>
</dbReference>
<dbReference type="InterPro" id="IPR003115">
    <property type="entry name" value="ParB_N"/>
</dbReference>
<comment type="caution">
    <text evidence="6">The sequence shown here is derived from an EMBL/GenBank/DDBJ whole genome shotgun (WGS) entry which is preliminary data.</text>
</comment>
<feature type="region of interest" description="Disordered" evidence="4">
    <location>
        <begin position="1"/>
        <end position="40"/>
    </location>
</feature>
<comment type="similarity">
    <text evidence="1">Belongs to the ParB family.</text>
</comment>
<feature type="domain" description="ParB-like N-terminal" evidence="5">
    <location>
        <begin position="80"/>
        <end position="170"/>
    </location>
</feature>
<dbReference type="Gene3D" id="1.10.10.2830">
    <property type="match status" value="1"/>
</dbReference>
<dbReference type="FunFam" id="3.90.1530.30:FF:000001">
    <property type="entry name" value="Chromosome partitioning protein ParB"/>
    <property type="match status" value="1"/>
</dbReference>
<dbReference type="SMART" id="SM00470">
    <property type="entry name" value="ParB"/>
    <property type="match status" value="1"/>
</dbReference>
<dbReference type="RefSeq" id="WP_326846608.1">
    <property type="nucleotide sequence ID" value="NZ_WBOF01000001.1"/>
</dbReference>
<dbReference type="CDD" id="cd16393">
    <property type="entry name" value="SPO0J_N"/>
    <property type="match status" value="1"/>
</dbReference>
<reference evidence="6 7" key="1">
    <citation type="submission" date="2019-09" db="EMBL/GenBank/DDBJ databases">
        <title>Genome Sequences of Streptomyces kaniharaensis ATCC 21070.</title>
        <authorList>
            <person name="Zhu W."/>
            <person name="De Crecy-Lagard V."/>
            <person name="Richards N.G."/>
        </authorList>
    </citation>
    <scope>NUCLEOTIDE SEQUENCE [LARGE SCALE GENOMIC DNA]</scope>
    <source>
        <strain evidence="6 7">SF-557</strain>
    </source>
</reference>
<dbReference type="GO" id="GO:0007059">
    <property type="term" value="P:chromosome segregation"/>
    <property type="evidence" value="ECO:0007669"/>
    <property type="project" value="UniProtKB-KW"/>
</dbReference>
<dbReference type="Gene3D" id="3.90.1530.30">
    <property type="match status" value="1"/>
</dbReference>
<dbReference type="Pfam" id="PF23552">
    <property type="entry name" value="ParB_C"/>
    <property type="match status" value="1"/>
</dbReference>
<dbReference type="GO" id="GO:0003677">
    <property type="term" value="F:DNA binding"/>
    <property type="evidence" value="ECO:0007669"/>
    <property type="project" value="UniProtKB-KW"/>
</dbReference>
<evidence type="ECO:0000313" key="7">
    <source>
        <dbReference type="Proteomes" id="UP000450000"/>
    </source>
</evidence>
<evidence type="ECO:0000256" key="2">
    <source>
        <dbReference type="ARBA" id="ARBA00022829"/>
    </source>
</evidence>
<dbReference type="SUPFAM" id="SSF110849">
    <property type="entry name" value="ParB/Sulfiredoxin"/>
    <property type="match status" value="1"/>
</dbReference>
<dbReference type="InterPro" id="IPR004437">
    <property type="entry name" value="ParB/RepB/Spo0J"/>
</dbReference>
<dbReference type="Proteomes" id="UP000450000">
    <property type="component" value="Unassembled WGS sequence"/>
</dbReference>
<evidence type="ECO:0000259" key="5">
    <source>
        <dbReference type="SMART" id="SM00470"/>
    </source>
</evidence>
<proteinExistence type="inferred from homology"/>
<dbReference type="InterPro" id="IPR057240">
    <property type="entry name" value="ParB_dimer_C"/>
</dbReference>
<dbReference type="PANTHER" id="PTHR33375:SF1">
    <property type="entry name" value="CHROMOSOME-PARTITIONING PROTEIN PARB-RELATED"/>
    <property type="match status" value="1"/>
</dbReference>
<keyword evidence="2" id="KW-0159">Chromosome partition</keyword>
<name>A0A6N7KT57_9ACTN</name>
<organism evidence="6 7">
    <name type="scientific">Streptomyces kaniharaensis</name>
    <dbReference type="NCBI Taxonomy" id="212423"/>
    <lineage>
        <taxon>Bacteria</taxon>
        <taxon>Bacillati</taxon>
        <taxon>Actinomycetota</taxon>
        <taxon>Actinomycetes</taxon>
        <taxon>Kitasatosporales</taxon>
        <taxon>Streptomycetaceae</taxon>
        <taxon>Streptomyces</taxon>
    </lineage>
</organism>
<protein>
    <submittedName>
        <fullName evidence="6">ParB/RepB/Spo0J family partition protein</fullName>
    </submittedName>
</protein>
<evidence type="ECO:0000313" key="6">
    <source>
        <dbReference type="EMBL" id="MQS13194.1"/>
    </source>
</evidence>
<dbReference type="AlphaFoldDB" id="A0A6N7KT57"/>